<evidence type="ECO:0000259" key="6">
    <source>
        <dbReference type="Pfam" id="PF07969"/>
    </source>
</evidence>
<evidence type="ECO:0000256" key="1">
    <source>
        <dbReference type="ARBA" id="ARBA00022490"/>
    </source>
</evidence>
<evidence type="ECO:0000313" key="8">
    <source>
        <dbReference type="Proteomes" id="UP000726170"/>
    </source>
</evidence>
<dbReference type="CDD" id="cd01296">
    <property type="entry name" value="Imidazolone-5PH"/>
    <property type="match status" value="1"/>
</dbReference>
<reference evidence="7 8" key="1">
    <citation type="submission" date="2021-06" db="EMBL/GenBank/DDBJ databases">
        <authorList>
            <person name="Sun Q."/>
            <person name="Li D."/>
        </authorList>
    </citation>
    <scope>NUCLEOTIDE SEQUENCE [LARGE SCALE GENOMIC DNA]</scope>
    <source>
        <strain evidence="7 8">MSJ-11</strain>
    </source>
</reference>
<keyword evidence="3 7" id="KW-0378">Hydrolase</keyword>
<organism evidence="7 8">
    <name type="scientific">Clostridium mobile</name>
    <dbReference type="NCBI Taxonomy" id="2841512"/>
    <lineage>
        <taxon>Bacteria</taxon>
        <taxon>Bacillati</taxon>
        <taxon>Bacillota</taxon>
        <taxon>Clostridia</taxon>
        <taxon>Eubacteriales</taxon>
        <taxon>Clostridiaceae</taxon>
        <taxon>Clostridium</taxon>
    </lineage>
</organism>
<evidence type="ECO:0000259" key="5">
    <source>
        <dbReference type="Pfam" id="PF01979"/>
    </source>
</evidence>
<dbReference type="PANTHER" id="PTHR42752:SF1">
    <property type="entry name" value="IMIDAZOLONEPROPIONASE-RELATED"/>
    <property type="match status" value="1"/>
</dbReference>
<dbReference type="PANTHER" id="PTHR42752">
    <property type="entry name" value="IMIDAZOLONEPROPIONASE"/>
    <property type="match status" value="1"/>
</dbReference>
<dbReference type="EC" id="3.5.2.7" evidence="4"/>
<feature type="domain" description="Amidohydrolase 3" evidence="6">
    <location>
        <begin position="65"/>
        <end position="92"/>
    </location>
</feature>
<proteinExistence type="predicted"/>
<accession>A0ABS6EDE5</accession>
<dbReference type="EMBL" id="JAHLQF010000001">
    <property type="protein sequence ID" value="MBU5483058.1"/>
    <property type="molecule type" value="Genomic_DNA"/>
</dbReference>
<sequence length="417" mass="46407">MDARENKLKADLVLSNCSQLVTCRKEAKDLVGIIEDGWIAVKEDRIVALGSKEEVCSKVDYSKAEVIDCKGKVVAPGFVDCHTHLVFGGSRVKEYVTKLTITDSKILEEMGIKTGIMVSVNMTRDSSEEELYESAYKRIYNMMCSGTTTVESKSGYGLSLEHEIKMLKVNKVLHENLPIDIISTFLGAHGWPEDVSKDKYIDILTEEMISYVAEKNLAKFCDVWCDDGYYTAKESEKILKRARDLGIEPRIHTDAYSYIGGSDLAAHMNFVSADHLNYTPREVIKKLSKAKVTGVLLPVTDFSVKHPKPFNPRPMIEEGMTIALATNCCPGAWSESMQFVMMLACRAHSMTPAEALRAATLGGAHALSMEEEIGSLEVGKLGDMQIWNTSNYEDVVYKFGGNMVEKVIKRGKIIVRI</sequence>
<dbReference type="GO" id="GO:0050480">
    <property type="term" value="F:imidazolonepropionase activity"/>
    <property type="evidence" value="ECO:0007669"/>
    <property type="project" value="UniProtKB-EC"/>
</dbReference>
<evidence type="ECO:0000256" key="2">
    <source>
        <dbReference type="ARBA" id="ARBA00022723"/>
    </source>
</evidence>
<dbReference type="NCBIfam" id="TIGR01224">
    <property type="entry name" value="hutI"/>
    <property type="match status" value="1"/>
</dbReference>
<dbReference type="InterPro" id="IPR005920">
    <property type="entry name" value="HutI"/>
</dbReference>
<gene>
    <name evidence="7" type="primary">hutI</name>
    <name evidence="7" type="ORF">KQI86_01890</name>
</gene>
<dbReference type="InterPro" id="IPR006680">
    <property type="entry name" value="Amidohydro-rel"/>
</dbReference>
<comment type="caution">
    <text evidence="7">The sequence shown here is derived from an EMBL/GenBank/DDBJ whole genome shotgun (WGS) entry which is preliminary data.</text>
</comment>
<dbReference type="Proteomes" id="UP000726170">
    <property type="component" value="Unassembled WGS sequence"/>
</dbReference>
<keyword evidence="1" id="KW-0963">Cytoplasm</keyword>
<dbReference type="RefSeq" id="WP_216438278.1">
    <property type="nucleotide sequence ID" value="NZ_JAHLQF010000001.1"/>
</dbReference>
<keyword evidence="8" id="KW-1185">Reference proteome</keyword>
<protein>
    <recommendedName>
        <fullName evidence="4">Imidazolonepropionase</fullName>
        <ecNumber evidence="4">3.5.2.7</ecNumber>
    </recommendedName>
</protein>
<feature type="domain" description="Amidohydrolase-related" evidence="5">
    <location>
        <begin position="234"/>
        <end position="414"/>
    </location>
</feature>
<dbReference type="Pfam" id="PF07969">
    <property type="entry name" value="Amidohydro_3"/>
    <property type="match status" value="1"/>
</dbReference>
<evidence type="ECO:0000256" key="3">
    <source>
        <dbReference type="ARBA" id="ARBA00022801"/>
    </source>
</evidence>
<evidence type="ECO:0000256" key="4">
    <source>
        <dbReference type="NCBIfam" id="TIGR01224"/>
    </source>
</evidence>
<evidence type="ECO:0000313" key="7">
    <source>
        <dbReference type="EMBL" id="MBU5483058.1"/>
    </source>
</evidence>
<dbReference type="Pfam" id="PF01979">
    <property type="entry name" value="Amidohydro_1"/>
    <property type="match status" value="1"/>
</dbReference>
<name>A0ABS6EDE5_9CLOT</name>
<keyword evidence="2" id="KW-0479">Metal-binding</keyword>
<dbReference type="InterPro" id="IPR013108">
    <property type="entry name" value="Amidohydro_3"/>
</dbReference>